<keyword evidence="7 10" id="KW-0511">Multifunctional enzyme</keyword>
<comment type="pathway">
    <text evidence="2 10">Purine metabolism; IMP biosynthesis via de novo pathway; 5-formamido-1-(5-phospho-D-ribosyl)imidazole-4-carboxamide from 5-amino-1-(5-phospho-D-ribosyl)imidazole-4-carboxamide (10-formyl THF route): step 1/1.</text>
</comment>
<dbReference type="FunFam" id="3.40.50.1380:FF:000001">
    <property type="entry name" value="Bifunctional purine biosynthesis protein PurH"/>
    <property type="match status" value="1"/>
</dbReference>
<dbReference type="Proteomes" id="UP000231267">
    <property type="component" value="Unassembled WGS sequence"/>
</dbReference>
<comment type="caution">
    <text evidence="12">The sequence shown here is derived from an EMBL/GenBank/DDBJ whole genome shotgun (WGS) entry which is preliminary data.</text>
</comment>
<keyword evidence="6 10" id="KW-0378">Hydrolase</keyword>
<dbReference type="NCBIfam" id="NF002049">
    <property type="entry name" value="PRK00881.1"/>
    <property type="match status" value="1"/>
</dbReference>
<dbReference type="GO" id="GO:0004643">
    <property type="term" value="F:phosphoribosylaminoimidazolecarboxamide formyltransferase activity"/>
    <property type="evidence" value="ECO:0007669"/>
    <property type="project" value="UniProtKB-UniRule"/>
</dbReference>
<dbReference type="InterPro" id="IPR024051">
    <property type="entry name" value="AICAR_Tfase_dup_dom_sf"/>
</dbReference>
<dbReference type="EC" id="2.1.2.3" evidence="10"/>
<keyword evidence="4 10" id="KW-0808">Transferase</keyword>
<dbReference type="Gene3D" id="3.40.50.1380">
    <property type="entry name" value="Methylglyoxal synthase-like domain"/>
    <property type="match status" value="1"/>
</dbReference>
<dbReference type="PROSITE" id="PS51855">
    <property type="entry name" value="MGS"/>
    <property type="match status" value="1"/>
</dbReference>
<dbReference type="SUPFAM" id="SSF53927">
    <property type="entry name" value="Cytidine deaminase-like"/>
    <property type="match status" value="1"/>
</dbReference>
<dbReference type="InterPro" id="IPR016193">
    <property type="entry name" value="Cytidine_deaminase-like"/>
</dbReference>
<dbReference type="CDD" id="cd01421">
    <property type="entry name" value="IMPCH"/>
    <property type="match status" value="1"/>
</dbReference>
<evidence type="ECO:0000256" key="8">
    <source>
        <dbReference type="ARBA" id="ARBA00050488"/>
    </source>
</evidence>
<evidence type="ECO:0000256" key="2">
    <source>
        <dbReference type="ARBA" id="ARBA00004954"/>
    </source>
</evidence>
<comment type="domain">
    <text evidence="10">The IMP cyclohydrolase activity resides in the N-terminal region.</text>
</comment>
<reference evidence="12 13" key="1">
    <citation type="submission" date="2017-09" db="EMBL/GenBank/DDBJ databases">
        <title>Depth-based differentiation of microbial function through sediment-hosted aquifers and enrichment of novel symbionts in the deep terrestrial subsurface.</title>
        <authorList>
            <person name="Probst A.J."/>
            <person name="Ladd B."/>
            <person name="Jarett J.K."/>
            <person name="Geller-Mcgrath D.E."/>
            <person name="Sieber C.M."/>
            <person name="Emerson J.B."/>
            <person name="Anantharaman K."/>
            <person name="Thomas B.C."/>
            <person name="Malmstrom R."/>
            <person name="Stieglmeier M."/>
            <person name="Klingl A."/>
            <person name="Woyke T."/>
            <person name="Ryan C.M."/>
            <person name="Banfield J.F."/>
        </authorList>
    </citation>
    <scope>NUCLEOTIDE SEQUENCE [LARGE SCALE GENOMIC DNA]</scope>
    <source>
        <strain evidence="12">CG12_big_fil_rev_8_21_14_0_65_43_15</strain>
    </source>
</reference>
<dbReference type="PANTHER" id="PTHR11692">
    <property type="entry name" value="BIFUNCTIONAL PURINE BIOSYNTHESIS PROTEIN PURH"/>
    <property type="match status" value="1"/>
</dbReference>
<evidence type="ECO:0000256" key="3">
    <source>
        <dbReference type="ARBA" id="ARBA00007667"/>
    </source>
</evidence>
<dbReference type="PANTHER" id="PTHR11692:SF0">
    <property type="entry name" value="BIFUNCTIONAL PURINE BIOSYNTHESIS PROTEIN ATIC"/>
    <property type="match status" value="1"/>
</dbReference>
<dbReference type="GO" id="GO:0003937">
    <property type="term" value="F:IMP cyclohydrolase activity"/>
    <property type="evidence" value="ECO:0007669"/>
    <property type="project" value="UniProtKB-UniRule"/>
</dbReference>
<dbReference type="PIRSF" id="PIRSF000414">
    <property type="entry name" value="AICARFT_IMPCHas"/>
    <property type="match status" value="1"/>
</dbReference>
<dbReference type="HAMAP" id="MF_00139">
    <property type="entry name" value="PurH"/>
    <property type="match status" value="1"/>
</dbReference>
<name>A0A2J0LJ14_9BACT</name>
<accession>A0A2J0LJ14</accession>
<evidence type="ECO:0000256" key="6">
    <source>
        <dbReference type="ARBA" id="ARBA00022801"/>
    </source>
</evidence>
<comment type="pathway">
    <text evidence="1 10">Purine metabolism; IMP biosynthesis via de novo pathway; IMP from 5-formamido-1-(5-phospho-D-ribosyl)imidazole-4-carboxamide: step 1/1.</text>
</comment>
<comment type="similarity">
    <text evidence="3 10">Belongs to the PurH family.</text>
</comment>
<dbReference type="FunFam" id="3.40.140.20:FF:000001">
    <property type="entry name" value="Bifunctional purine biosynthesis protein PurH"/>
    <property type="match status" value="1"/>
</dbReference>
<evidence type="ECO:0000256" key="10">
    <source>
        <dbReference type="HAMAP-Rule" id="MF_00139"/>
    </source>
</evidence>
<gene>
    <name evidence="10 12" type="primary">purH</name>
    <name evidence="12" type="ORF">COW11_05460</name>
</gene>
<dbReference type="SMART" id="SM00851">
    <property type="entry name" value="MGS"/>
    <property type="match status" value="1"/>
</dbReference>
<evidence type="ECO:0000256" key="7">
    <source>
        <dbReference type="ARBA" id="ARBA00023268"/>
    </source>
</evidence>
<evidence type="ECO:0000256" key="5">
    <source>
        <dbReference type="ARBA" id="ARBA00022755"/>
    </source>
</evidence>
<evidence type="ECO:0000256" key="4">
    <source>
        <dbReference type="ARBA" id="ARBA00022679"/>
    </source>
</evidence>
<proteinExistence type="inferred from homology"/>
<dbReference type="UniPathway" id="UPA00074">
    <property type="reaction ID" value="UER00133"/>
</dbReference>
<dbReference type="InterPro" id="IPR011607">
    <property type="entry name" value="MGS-like_dom"/>
</dbReference>
<comment type="catalytic activity">
    <reaction evidence="8 10">
        <text>(6R)-10-formyltetrahydrofolate + 5-amino-1-(5-phospho-beta-D-ribosyl)imidazole-4-carboxamide = 5-formamido-1-(5-phospho-D-ribosyl)imidazole-4-carboxamide + (6S)-5,6,7,8-tetrahydrofolate</text>
        <dbReference type="Rhea" id="RHEA:22192"/>
        <dbReference type="ChEBI" id="CHEBI:57453"/>
        <dbReference type="ChEBI" id="CHEBI:58467"/>
        <dbReference type="ChEBI" id="CHEBI:58475"/>
        <dbReference type="ChEBI" id="CHEBI:195366"/>
        <dbReference type="EC" id="2.1.2.3"/>
    </reaction>
</comment>
<organism evidence="12 13">
    <name type="scientific">Candidatus Taenaricola geysiri</name>
    <dbReference type="NCBI Taxonomy" id="1974752"/>
    <lineage>
        <taxon>Bacteria</taxon>
        <taxon>Pseudomonadati</taxon>
        <taxon>Candidatus Omnitrophota</taxon>
        <taxon>Candidatus Taenaricola</taxon>
    </lineage>
</organism>
<feature type="domain" description="MGS-like" evidence="11">
    <location>
        <begin position="1"/>
        <end position="147"/>
    </location>
</feature>
<sequence length="525" mass="57574">MSKIKTALISVSDKEGLDDFVKGLDELGIKIISTGGTAKKIESLGIKVEKVSEHTGFPEMLDGRVKTLHPKIHGGLLSLRDNPDHMRQVKEHAIELIDMVVVNLYPFEKTIARPDVELAEAIENIDIGGPSMLRSAAKNYKGVVAISDPSTYAEVLKEMQENNCQVSVKMRAKLAMDVFKRTSQYDAAINKYLNLQFDFKGQNVPRERFCHELELKYKKAQGLRYGENPHQMAAFYANDTCKEPSVAQAKQLHGKELSFNNIVDLAAALEILKDFDEPTATVIKHTNPCGLASAETIAKAYKLALNADRLSAFGSIVGLNRKVDKQAAEELLKADFIECIIAPGFDKKALDMLKVKKNLRILDVPPFSAKRDENELDYKGVTGGMLVQDRDLKDFDIENLKVATKKKPTKAQMESLLFAWKVAKHVKSNSIVLCKGKVTVGVGAGQMSRVVSVEIAAKKAGKFAKGSCLAGDAFFPKEDGVIAAAKAGVKAIIQPGGSIRDAETIKAADKYGLAMVLTGFRHFKH</sequence>
<evidence type="ECO:0000256" key="9">
    <source>
        <dbReference type="ARBA" id="ARBA00050687"/>
    </source>
</evidence>
<dbReference type="AlphaFoldDB" id="A0A2J0LJ14"/>
<dbReference type="GO" id="GO:0005829">
    <property type="term" value="C:cytosol"/>
    <property type="evidence" value="ECO:0007669"/>
    <property type="project" value="TreeGrafter"/>
</dbReference>
<dbReference type="SUPFAM" id="SSF52335">
    <property type="entry name" value="Methylglyoxal synthase-like"/>
    <property type="match status" value="1"/>
</dbReference>
<protein>
    <recommendedName>
        <fullName evidence="10">Bifunctional purine biosynthesis protein PurH</fullName>
    </recommendedName>
    <domain>
        <recommendedName>
            <fullName evidence="10">Phosphoribosylaminoimidazolecarboxamide formyltransferase</fullName>
            <ecNumber evidence="10">2.1.2.3</ecNumber>
        </recommendedName>
        <alternativeName>
            <fullName evidence="10">AICAR transformylase</fullName>
        </alternativeName>
    </domain>
    <domain>
        <recommendedName>
            <fullName evidence="10">IMP cyclohydrolase</fullName>
            <ecNumber evidence="10">3.5.4.10</ecNumber>
        </recommendedName>
        <alternativeName>
            <fullName evidence="10">ATIC</fullName>
        </alternativeName>
        <alternativeName>
            <fullName evidence="10">IMP synthase</fullName>
        </alternativeName>
        <alternativeName>
            <fullName evidence="10">Inosinicase</fullName>
        </alternativeName>
    </domain>
</protein>
<dbReference type="EC" id="3.5.4.10" evidence="10"/>
<keyword evidence="5 10" id="KW-0658">Purine biosynthesis</keyword>
<dbReference type="InterPro" id="IPR036914">
    <property type="entry name" value="MGS-like_dom_sf"/>
</dbReference>
<dbReference type="NCBIfam" id="TIGR00355">
    <property type="entry name" value="purH"/>
    <property type="match status" value="1"/>
</dbReference>
<comment type="catalytic activity">
    <reaction evidence="9 10">
        <text>IMP + H2O = 5-formamido-1-(5-phospho-D-ribosyl)imidazole-4-carboxamide</text>
        <dbReference type="Rhea" id="RHEA:18445"/>
        <dbReference type="ChEBI" id="CHEBI:15377"/>
        <dbReference type="ChEBI" id="CHEBI:58053"/>
        <dbReference type="ChEBI" id="CHEBI:58467"/>
        <dbReference type="EC" id="3.5.4.10"/>
    </reaction>
</comment>
<dbReference type="GO" id="GO:0006189">
    <property type="term" value="P:'de novo' IMP biosynthetic process"/>
    <property type="evidence" value="ECO:0007669"/>
    <property type="project" value="UniProtKB-UniRule"/>
</dbReference>
<dbReference type="SMART" id="SM00798">
    <property type="entry name" value="AICARFT_IMPCHas"/>
    <property type="match status" value="1"/>
</dbReference>
<dbReference type="InterPro" id="IPR002695">
    <property type="entry name" value="PurH-like"/>
</dbReference>
<evidence type="ECO:0000256" key="1">
    <source>
        <dbReference type="ARBA" id="ARBA00004844"/>
    </source>
</evidence>
<dbReference type="EMBL" id="PFGP01000124">
    <property type="protein sequence ID" value="PIW66030.1"/>
    <property type="molecule type" value="Genomic_DNA"/>
</dbReference>
<dbReference type="Pfam" id="PF01808">
    <property type="entry name" value="AICARFT_IMPCHas"/>
    <property type="match status" value="1"/>
</dbReference>
<dbReference type="Gene3D" id="3.40.140.20">
    <property type="match status" value="2"/>
</dbReference>
<dbReference type="Pfam" id="PF02142">
    <property type="entry name" value="MGS"/>
    <property type="match status" value="1"/>
</dbReference>
<dbReference type="FunFam" id="3.40.140.20:FF:000002">
    <property type="entry name" value="Bifunctional purine biosynthesis protein PurH"/>
    <property type="match status" value="1"/>
</dbReference>
<evidence type="ECO:0000259" key="11">
    <source>
        <dbReference type="PROSITE" id="PS51855"/>
    </source>
</evidence>
<evidence type="ECO:0000313" key="12">
    <source>
        <dbReference type="EMBL" id="PIW66030.1"/>
    </source>
</evidence>
<evidence type="ECO:0000313" key="13">
    <source>
        <dbReference type="Proteomes" id="UP000231267"/>
    </source>
</evidence>